<keyword evidence="2" id="KW-1185">Reference proteome</keyword>
<dbReference type="Gene3D" id="3.30.450.40">
    <property type="match status" value="1"/>
</dbReference>
<comment type="caution">
    <text evidence="1">The sequence shown here is derived from an EMBL/GenBank/DDBJ whole genome shotgun (WGS) entry which is preliminary data.</text>
</comment>
<reference evidence="1 2" key="1">
    <citation type="submission" date="2022-07" db="EMBL/GenBank/DDBJ databases">
        <authorList>
            <person name="Phongsopitanun W."/>
            <person name="Tanasupawat S."/>
        </authorList>
    </citation>
    <scope>NUCLEOTIDE SEQUENCE [LARGE SCALE GENOMIC DNA]</scope>
    <source>
        <strain evidence="1 2">RCU-064</strain>
    </source>
</reference>
<gene>
    <name evidence="1" type="ORF">NP777_05870</name>
</gene>
<protein>
    <submittedName>
        <fullName evidence="1">GAF domain-containing protein</fullName>
    </submittedName>
</protein>
<sequence length="70" mass="7835">MNPRGRPWRRPGRRGYVGCCVVSYDRPHDFTPDERAVLTSLAGLIAQALDRARLYDAEHGPGNRWTGGDP</sequence>
<evidence type="ECO:0000313" key="1">
    <source>
        <dbReference type="EMBL" id="MCQ8187786.1"/>
    </source>
</evidence>
<dbReference type="SUPFAM" id="SSF55781">
    <property type="entry name" value="GAF domain-like"/>
    <property type="match status" value="1"/>
</dbReference>
<name>A0ABT1UTW8_9ACTN</name>
<accession>A0ABT1UTW8</accession>
<evidence type="ECO:0000313" key="2">
    <source>
        <dbReference type="Proteomes" id="UP001204746"/>
    </source>
</evidence>
<dbReference type="RefSeq" id="WP_256649101.1">
    <property type="nucleotide sequence ID" value="NZ_JANIAA010000002.1"/>
</dbReference>
<organism evidence="1 2">
    <name type="scientific">Streptomyces rugosispiralis</name>
    <dbReference type="NCBI Taxonomy" id="2967341"/>
    <lineage>
        <taxon>Bacteria</taxon>
        <taxon>Bacillati</taxon>
        <taxon>Actinomycetota</taxon>
        <taxon>Actinomycetes</taxon>
        <taxon>Kitasatosporales</taxon>
        <taxon>Streptomycetaceae</taxon>
        <taxon>Streptomyces</taxon>
    </lineage>
</organism>
<dbReference type="Proteomes" id="UP001204746">
    <property type="component" value="Unassembled WGS sequence"/>
</dbReference>
<dbReference type="InterPro" id="IPR029016">
    <property type="entry name" value="GAF-like_dom_sf"/>
</dbReference>
<dbReference type="EMBL" id="JANIAA010000002">
    <property type="protein sequence ID" value="MCQ8187786.1"/>
    <property type="molecule type" value="Genomic_DNA"/>
</dbReference>
<proteinExistence type="predicted"/>